<keyword evidence="5" id="KW-1185">Reference proteome</keyword>
<dbReference type="EMBL" id="JARXVE010000014">
    <property type="protein sequence ID" value="MDH6199034.1"/>
    <property type="molecule type" value="Genomic_DNA"/>
</dbReference>
<dbReference type="SUPFAM" id="SSF55729">
    <property type="entry name" value="Acyl-CoA N-acyltransferases (Nat)"/>
    <property type="match status" value="1"/>
</dbReference>
<gene>
    <name evidence="4" type="ORF">M2272_005701</name>
</gene>
<sequence length="159" mass="17628">MESVVTLSVGDAGELLTLQRAAYVTEAQAHNDLGLPPLIQSLDELTTELAKPEVTAFGLRDDAQRLVAAVRVYLFPAEPFTAELGRLVVAPDMQGRGRGSRLLELVEERLPEQVTDLRLFTGERSLGNLRLYSRFGYQETHRTPTPGGYALVHLTKRVR</sequence>
<reference evidence="4 5" key="1">
    <citation type="submission" date="2023-04" db="EMBL/GenBank/DDBJ databases">
        <title>Forest soil microbial communities from Buena Vista Peninsula, Colon Province, Panama.</title>
        <authorList>
            <person name="Bouskill N."/>
        </authorList>
    </citation>
    <scope>NUCLEOTIDE SEQUENCE [LARGE SCALE GENOMIC DNA]</scope>
    <source>
        <strain evidence="4 5">AC80</strain>
    </source>
</reference>
<evidence type="ECO:0000256" key="1">
    <source>
        <dbReference type="ARBA" id="ARBA00022679"/>
    </source>
</evidence>
<organism evidence="4 5">
    <name type="scientific">Mycolicibacterium frederiksbergense</name>
    <dbReference type="NCBI Taxonomy" id="117567"/>
    <lineage>
        <taxon>Bacteria</taxon>
        <taxon>Bacillati</taxon>
        <taxon>Actinomycetota</taxon>
        <taxon>Actinomycetes</taxon>
        <taxon>Mycobacteriales</taxon>
        <taxon>Mycobacteriaceae</taxon>
        <taxon>Mycolicibacterium</taxon>
    </lineage>
</organism>
<keyword evidence="1" id="KW-0808">Transferase</keyword>
<dbReference type="CDD" id="cd04301">
    <property type="entry name" value="NAT_SF"/>
    <property type="match status" value="1"/>
</dbReference>
<dbReference type="InterPro" id="IPR050832">
    <property type="entry name" value="Bact_Acetyltransf"/>
</dbReference>
<proteinExistence type="predicted"/>
<evidence type="ECO:0000259" key="3">
    <source>
        <dbReference type="PROSITE" id="PS51186"/>
    </source>
</evidence>
<evidence type="ECO:0000256" key="2">
    <source>
        <dbReference type="ARBA" id="ARBA00023315"/>
    </source>
</evidence>
<keyword evidence="2" id="KW-0012">Acyltransferase</keyword>
<dbReference type="PANTHER" id="PTHR43877:SF2">
    <property type="entry name" value="AMINOALKYLPHOSPHONATE N-ACETYLTRANSFERASE-RELATED"/>
    <property type="match status" value="1"/>
</dbReference>
<protein>
    <submittedName>
        <fullName evidence="4">Ribosomal protein S18 acetylase RimI-like enzyme</fullName>
    </submittedName>
</protein>
<dbReference type="InterPro" id="IPR000182">
    <property type="entry name" value="GNAT_dom"/>
</dbReference>
<name>A0ABT6L7V2_9MYCO</name>
<evidence type="ECO:0000313" key="5">
    <source>
        <dbReference type="Proteomes" id="UP001160130"/>
    </source>
</evidence>
<dbReference type="Pfam" id="PF00583">
    <property type="entry name" value="Acetyltransf_1"/>
    <property type="match status" value="1"/>
</dbReference>
<feature type="domain" description="N-acetyltransferase" evidence="3">
    <location>
        <begin position="2"/>
        <end position="159"/>
    </location>
</feature>
<dbReference type="RefSeq" id="WP_280835598.1">
    <property type="nucleotide sequence ID" value="NZ_JARXVE010000014.1"/>
</dbReference>
<dbReference type="InterPro" id="IPR016181">
    <property type="entry name" value="Acyl_CoA_acyltransferase"/>
</dbReference>
<dbReference type="PANTHER" id="PTHR43877">
    <property type="entry name" value="AMINOALKYLPHOSPHONATE N-ACETYLTRANSFERASE-RELATED-RELATED"/>
    <property type="match status" value="1"/>
</dbReference>
<dbReference type="Gene3D" id="3.40.630.30">
    <property type="match status" value="1"/>
</dbReference>
<dbReference type="Proteomes" id="UP001160130">
    <property type="component" value="Unassembled WGS sequence"/>
</dbReference>
<dbReference type="PROSITE" id="PS51186">
    <property type="entry name" value="GNAT"/>
    <property type="match status" value="1"/>
</dbReference>
<evidence type="ECO:0000313" key="4">
    <source>
        <dbReference type="EMBL" id="MDH6199034.1"/>
    </source>
</evidence>
<accession>A0ABT6L7V2</accession>
<comment type="caution">
    <text evidence="4">The sequence shown here is derived from an EMBL/GenBank/DDBJ whole genome shotgun (WGS) entry which is preliminary data.</text>
</comment>